<accession>A0A2P2QHV2</accession>
<name>A0A2P2QHV2_RHIMU</name>
<reference evidence="1" key="1">
    <citation type="submission" date="2018-02" db="EMBL/GenBank/DDBJ databases">
        <title>Rhizophora mucronata_Transcriptome.</title>
        <authorList>
            <person name="Meera S.P."/>
            <person name="Sreeshan A."/>
            <person name="Augustine A."/>
        </authorList>
    </citation>
    <scope>NUCLEOTIDE SEQUENCE</scope>
    <source>
        <tissue evidence="1">Leaf</tissue>
    </source>
</reference>
<protein>
    <submittedName>
        <fullName evidence="1">Uncharacterized protein</fullName>
    </submittedName>
</protein>
<sequence>MRSVYTHVGNERPVERRQIKYQCGPNCQYTAQCGQITQ</sequence>
<organism evidence="1">
    <name type="scientific">Rhizophora mucronata</name>
    <name type="common">Asiatic mangrove</name>
    <dbReference type="NCBI Taxonomy" id="61149"/>
    <lineage>
        <taxon>Eukaryota</taxon>
        <taxon>Viridiplantae</taxon>
        <taxon>Streptophyta</taxon>
        <taxon>Embryophyta</taxon>
        <taxon>Tracheophyta</taxon>
        <taxon>Spermatophyta</taxon>
        <taxon>Magnoliopsida</taxon>
        <taxon>eudicotyledons</taxon>
        <taxon>Gunneridae</taxon>
        <taxon>Pentapetalae</taxon>
        <taxon>rosids</taxon>
        <taxon>fabids</taxon>
        <taxon>Malpighiales</taxon>
        <taxon>Rhizophoraceae</taxon>
        <taxon>Rhizophora</taxon>
    </lineage>
</organism>
<proteinExistence type="predicted"/>
<dbReference type="EMBL" id="GGEC01086108">
    <property type="protein sequence ID" value="MBX66592.1"/>
    <property type="molecule type" value="Transcribed_RNA"/>
</dbReference>
<dbReference type="AlphaFoldDB" id="A0A2P2QHV2"/>
<evidence type="ECO:0000313" key="1">
    <source>
        <dbReference type="EMBL" id="MBX66592.1"/>
    </source>
</evidence>